<proteinExistence type="predicted"/>
<reference evidence="1" key="1">
    <citation type="submission" date="2022-04" db="EMBL/GenBank/DDBJ databases">
        <title>Jade perch genome.</title>
        <authorList>
            <person name="Chao B."/>
        </authorList>
    </citation>
    <scope>NUCLEOTIDE SEQUENCE</scope>
    <source>
        <strain evidence="1">CB-2022</strain>
    </source>
</reference>
<sequence length="74" mass="7982">MARTESNPLLTSESAVYSVDSPENHTAASLLNPAGCSFHSAPALSDGRGWTSELRTEEAQLISDNLHQLNLNKE</sequence>
<protein>
    <submittedName>
        <fullName evidence="1">Uncharacterized protein</fullName>
    </submittedName>
</protein>
<evidence type="ECO:0000313" key="2">
    <source>
        <dbReference type="Proteomes" id="UP000831701"/>
    </source>
</evidence>
<accession>A0ACB8XE91</accession>
<comment type="caution">
    <text evidence="1">The sequence shown here is derived from an EMBL/GenBank/DDBJ whole genome shotgun (WGS) entry which is preliminary data.</text>
</comment>
<dbReference type="EMBL" id="CM041531">
    <property type="protein sequence ID" value="KAI3377168.1"/>
    <property type="molecule type" value="Genomic_DNA"/>
</dbReference>
<name>A0ACB8XE91_9TELE</name>
<evidence type="ECO:0000313" key="1">
    <source>
        <dbReference type="EMBL" id="KAI3377168.1"/>
    </source>
</evidence>
<gene>
    <name evidence="1" type="ORF">L3Q82_008477</name>
</gene>
<dbReference type="Proteomes" id="UP000831701">
    <property type="component" value="Chromosome 1"/>
</dbReference>
<keyword evidence="2" id="KW-1185">Reference proteome</keyword>
<organism evidence="1 2">
    <name type="scientific">Scortum barcoo</name>
    <name type="common">barcoo grunter</name>
    <dbReference type="NCBI Taxonomy" id="214431"/>
    <lineage>
        <taxon>Eukaryota</taxon>
        <taxon>Metazoa</taxon>
        <taxon>Chordata</taxon>
        <taxon>Craniata</taxon>
        <taxon>Vertebrata</taxon>
        <taxon>Euteleostomi</taxon>
        <taxon>Actinopterygii</taxon>
        <taxon>Neopterygii</taxon>
        <taxon>Teleostei</taxon>
        <taxon>Neoteleostei</taxon>
        <taxon>Acanthomorphata</taxon>
        <taxon>Eupercaria</taxon>
        <taxon>Centrarchiformes</taxon>
        <taxon>Terapontoidei</taxon>
        <taxon>Terapontidae</taxon>
        <taxon>Scortum</taxon>
    </lineage>
</organism>